<feature type="domain" description="KTSC" evidence="1">
    <location>
        <begin position="38"/>
        <end position="91"/>
    </location>
</feature>
<sequence length="108" mass="11956">MIVVPLLFASVASAEELCPKYGECVPSTSFTCTDITRSSFITRVCYDEAKRYMIVRLQATDYHYCEIGQGVVGAFLSAKSMGSFYNKSIKSNGEDGPFDCRTHPVPSY</sequence>
<dbReference type="OrthoDB" id="8234905at2"/>
<evidence type="ECO:0000313" key="3">
    <source>
        <dbReference type="Proteomes" id="UP000248925"/>
    </source>
</evidence>
<keyword evidence="3" id="KW-1185">Reference proteome</keyword>
<comment type="caution">
    <text evidence="2">The sequence shown here is derived from an EMBL/GenBank/DDBJ whole genome shotgun (WGS) entry which is preliminary data.</text>
</comment>
<dbReference type="Pfam" id="PF13619">
    <property type="entry name" value="KTSC"/>
    <property type="match status" value="1"/>
</dbReference>
<evidence type="ECO:0000259" key="1">
    <source>
        <dbReference type="Pfam" id="PF13619"/>
    </source>
</evidence>
<proteinExistence type="predicted"/>
<dbReference type="Proteomes" id="UP000248925">
    <property type="component" value="Unassembled WGS sequence"/>
</dbReference>
<organism evidence="2 3">
    <name type="scientific">Rhizobium tubonense</name>
    <dbReference type="NCBI Taxonomy" id="484088"/>
    <lineage>
        <taxon>Bacteria</taxon>
        <taxon>Pseudomonadati</taxon>
        <taxon>Pseudomonadota</taxon>
        <taxon>Alphaproteobacteria</taxon>
        <taxon>Hyphomicrobiales</taxon>
        <taxon>Rhizobiaceae</taxon>
        <taxon>Rhizobium/Agrobacterium group</taxon>
        <taxon>Rhizobium</taxon>
    </lineage>
</organism>
<protein>
    <submittedName>
        <fullName evidence="2">KTSC domain-containing protein</fullName>
    </submittedName>
</protein>
<dbReference type="EMBL" id="PCDP01000077">
    <property type="protein sequence ID" value="PZM07870.1"/>
    <property type="molecule type" value="Genomic_DNA"/>
</dbReference>
<evidence type="ECO:0000313" key="2">
    <source>
        <dbReference type="EMBL" id="PZM07870.1"/>
    </source>
</evidence>
<dbReference type="InterPro" id="IPR025309">
    <property type="entry name" value="KTSC_dom"/>
</dbReference>
<accession>A0A2W4E7U9</accession>
<gene>
    <name evidence="2" type="ORF">CPY51_30600</name>
</gene>
<reference evidence="2 3" key="1">
    <citation type="journal article" date="2018" name="Sci. Rep.">
        <title>Rhizobium tumorigenes sp. nov., a novel plant tumorigenic bacterium isolated from cane gall tumors on thornless blackberry.</title>
        <authorList>
            <person name="Kuzmanovi N."/>
            <person name="Smalla K."/>
            <person name="Gronow S."/>
            <person name="PuBawska J."/>
        </authorList>
    </citation>
    <scope>NUCLEOTIDE SEQUENCE [LARGE SCALE GENOMIC DNA]</scope>
    <source>
        <strain evidence="2 3">CCBAU 85046</strain>
    </source>
</reference>
<dbReference type="AlphaFoldDB" id="A0A2W4E7U9"/>
<name>A0A2W4E7U9_9HYPH</name>